<dbReference type="SMART" id="SM00065">
    <property type="entry name" value="GAF"/>
    <property type="match status" value="1"/>
</dbReference>
<sequence length="169" mass="19179">QLDYFETIHAISKKINTTYELDKILDLIVTRLPEVMNLKAATIRLMEENKGDLELKAAYGLSQTYLERGPLDKELATYYLKQGEPVVILDAKTDLHTIYHKEAELEGISSILAVPVTFNEEVIGILRLLTEEVRQFSHADINFALAIAEQSGIAIQRAIDYNRLKQTCK</sequence>
<dbReference type="Gene3D" id="3.30.450.40">
    <property type="match status" value="1"/>
</dbReference>
<dbReference type="SUPFAM" id="SSF55781">
    <property type="entry name" value="GAF domain-like"/>
    <property type="match status" value="1"/>
</dbReference>
<organism evidence="2 3">
    <name type="scientific">Desulfotignum balticum</name>
    <dbReference type="NCBI Taxonomy" id="115781"/>
    <lineage>
        <taxon>Bacteria</taxon>
        <taxon>Pseudomonadati</taxon>
        <taxon>Thermodesulfobacteriota</taxon>
        <taxon>Desulfobacteria</taxon>
        <taxon>Desulfobacterales</taxon>
        <taxon>Desulfobacteraceae</taxon>
        <taxon>Desulfotignum</taxon>
    </lineage>
</organism>
<dbReference type="Proteomes" id="UP000706172">
    <property type="component" value="Unassembled WGS sequence"/>
</dbReference>
<dbReference type="InterPro" id="IPR003018">
    <property type="entry name" value="GAF"/>
</dbReference>
<dbReference type="Pfam" id="PF13185">
    <property type="entry name" value="GAF_2"/>
    <property type="match status" value="1"/>
</dbReference>
<proteinExistence type="predicted"/>
<feature type="non-terminal residue" evidence="2">
    <location>
        <position position="1"/>
    </location>
</feature>
<dbReference type="InterPro" id="IPR029016">
    <property type="entry name" value="GAF-like_dom_sf"/>
</dbReference>
<comment type="caution">
    <text evidence="2">The sequence shown here is derived from an EMBL/GenBank/DDBJ whole genome shotgun (WGS) entry which is preliminary data.</text>
</comment>
<dbReference type="EMBL" id="JACCQK010000006">
    <property type="protein sequence ID" value="MBG0778332.1"/>
    <property type="molecule type" value="Genomic_DNA"/>
</dbReference>
<feature type="domain" description="GAF" evidence="1">
    <location>
        <begin position="20"/>
        <end position="165"/>
    </location>
</feature>
<evidence type="ECO:0000313" key="2">
    <source>
        <dbReference type="EMBL" id="MBG0778332.1"/>
    </source>
</evidence>
<evidence type="ECO:0000259" key="1">
    <source>
        <dbReference type="SMART" id="SM00065"/>
    </source>
</evidence>
<evidence type="ECO:0000313" key="3">
    <source>
        <dbReference type="Proteomes" id="UP000706172"/>
    </source>
</evidence>
<dbReference type="AlphaFoldDB" id="A0A931CNM8"/>
<accession>A0A931CNM8</accession>
<name>A0A931CNM8_9BACT</name>
<reference evidence="2" key="1">
    <citation type="submission" date="2020-07" db="EMBL/GenBank/DDBJ databases">
        <title>Severe corrosion of carbon steel in oil field produced water can be linked to methanogenic archaea containing a special type of NiFe hydrogenase.</title>
        <authorList>
            <person name="Lahme S."/>
            <person name="Mand J."/>
            <person name="Longwell J."/>
            <person name="Smith R."/>
            <person name="Enning D."/>
        </authorList>
    </citation>
    <scope>NUCLEOTIDE SEQUENCE</scope>
    <source>
        <strain evidence="2">MIC098Bin6</strain>
    </source>
</reference>
<protein>
    <submittedName>
        <fullName evidence="2">GAF domain-containing protein</fullName>
    </submittedName>
</protein>
<gene>
    <name evidence="2" type="ORF">H0S81_00145</name>
</gene>